<organism evidence="2 3">
    <name type="scientific">Marivirga lumbricoides</name>
    <dbReference type="NCBI Taxonomy" id="1046115"/>
    <lineage>
        <taxon>Bacteria</taxon>
        <taxon>Pseudomonadati</taxon>
        <taxon>Bacteroidota</taxon>
        <taxon>Cytophagia</taxon>
        <taxon>Cytophagales</taxon>
        <taxon>Marivirgaceae</taxon>
        <taxon>Marivirga</taxon>
    </lineage>
</organism>
<gene>
    <name evidence="2" type="ORF">GCM10011506_48220</name>
</gene>
<dbReference type="Proteomes" id="UP000636010">
    <property type="component" value="Unassembled WGS sequence"/>
</dbReference>
<name>A0ABQ1NAL1_9BACT</name>
<sequence length="57" mass="6165">MKLVDIYGLNGMVTRGTRAPAGESTMQLVKTTDHTGSLPHTGSVKQFENYSGTTYTD</sequence>
<evidence type="ECO:0000313" key="2">
    <source>
        <dbReference type="EMBL" id="GGC57015.1"/>
    </source>
</evidence>
<comment type="caution">
    <text evidence="2">The sequence shown here is derived from an EMBL/GenBank/DDBJ whole genome shotgun (WGS) entry which is preliminary data.</text>
</comment>
<feature type="region of interest" description="Disordered" evidence="1">
    <location>
        <begin position="33"/>
        <end position="57"/>
    </location>
</feature>
<reference evidence="3" key="1">
    <citation type="journal article" date="2019" name="Int. J. Syst. Evol. Microbiol.">
        <title>The Global Catalogue of Microorganisms (GCM) 10K type strain sequencing project: providing services to taxonomists for standard genome sequencing and annotation.</title>
        <authorList>
            <consortium name="The Broad Institute Genomics Platform"/>
            <consortium name="The Broad Institute Genome Sequencing Center for Infectious Disease"/>
            <person name="Wu L."/>
            <person name="Ma J."/>
        </authorList>
    </citation>
    <scope>NUCLEOTIDE SEQUENCE [LARGE SCALE GENOMIC DNA]</scope>
    <source>
        <strain evidence="3">CGMCC 1.10832</strain>
    </source>
</reference>
<evidence type="ECO:0000256" key="1">
    <source>
        <dbReference type="SAM" id="MobiDB-lite"/>
    </source>
</evidence>
<dbReference type="RefSeq" id="WP_188467944.1">
    <property type="nucleotide sequence ID" value="NZ_BAABHU010000039.1"/>
</dbReference>
<protein>
    <submittedName>
        <fullName evidence="2">Uncharacterized protein</fullName>
    </submittedName>
</protein>
<proteinExistence type="predicted"/>
<keyword evidence="3" id="KW-1185">Reference proteome</keyword>
<dbReference type="InterPro" id="IPR032869">
    <property type="entry name" value="WHH_dom_containing"/>
</dbReference>
<evidence type="ECO:0000313" key="3">
    <source>
        <dbReference type="Proteomes" id="UP000636010"/>
    </source>
</evidence>
<accession>A0ABQ1NAL1</accession>
<dbReference type="EMBL" id="BMEC01000054">
    <property type="protein sequence ID" value="GGC57015.1"/>
    <property type="molecule type" value="Genomic_DNA"/>
</dbReference>
<dbReference type="Pfam" id="PF14414">
    <property type="entry name" value="WHH"/>
    <property type="match status" value="1"/>
</dbReference>